<feature type="transmembrane region" description="Helical" evidence="8">
    <location>
        <begin position="205"/>
        <end position="221"/>
    </location>
</feature>
<protein>
    <recommendedName>
        <fullName evidence="11">Glycosyltransferase RgtA/B/C/D-like domain-containing protein</fullName>
    </recommendedName>
</protein>
<dbReference type="PANTHER" id="PTHR33908:SF11">
    <property type="entry name" value="MEMBRANE PROTEIN"/>
    <property type="match status" value="1"/>
</dbReference>
<dbReference type="RefSeq" id="WP_153382900.1">
    <property type="nucleotide sequence ID" value="NZ_VDFM01000005.1"/>
</dbReference>
<feature type="transmembrane region" description="Helical" evidence="8">
    <location>
        <begin position="146"/>
        <end position="170"/>
    </location>
</feature>
<dbReference type="EMBL" id="VDFM01000005">
    <property type="protein sequence ID" value="MQS52472.1"/>
    <property type="molecule type" value="Genomic_DNA"/>
</dbReference>
<evidence type="ECO:0000313" key="9">
    <source>
        <dbReference type="EMBL" id="MQS52472.1"/>
    </source>
</evidence>
<feature type="transmembrane region" description="Helical" evidence="8">
    <location>
        <begin position="44"/>
        <end position="63"/>
    </location>
</feature>
<proteinExistence type="predicted"/>
<evidence type="ECO:0000313" key="10">
    <source>
        <dbReference type="Proteomes" id="UP000380386"/>
    </source>
</evidence>
<evidence type="ECO:0000256" key="6">
    <source>
        <dbReference type="ARBA" id="ARBA00022989"/>
    </source>
</evidence>
<evidence type="ECO:0000256" key="2">
    <source>
        <dbReference type="ARBA" id="ARBA00022475"/>
    </source>
</evidence>
<evidence type="ECO:0000256" key="7">
    <source>
        <dbReference type="ARBA" id="ARBA00023136"/>
    </source>
</evidence>
<comment type="subcellular location">
    <subcellularLocation>
        <location evidence="1">Cell membrane</location>
        <topology evidence="1">Multi-pass membrane protein</topology>
    </subcellularLocation>
</comment>
<comment type="caution">
    <text evidence="9">The sequence shown here is derived from an EMBL/GenBank/DDBJ whole genome shotgun (WGS) entry which is preliminary data.</text>
</comment>
<evidence type="ECO:0008006" key="11">
    <source>
        <dbReference type="Google" id="ProtNLM"/>
    </source>
</evidence>
<feature type="transmembrane region" description="Helical" evidence="8">
    <location>
        <begin position="75"/>
        <end position="94"/>
    </location>
</feature>
<evidence type="ECO:0000256" key="1">
    <source>
        <dbReference type="ARBA" id="ARBA00004651"/>
    </source>
</evidence>
<feature type="transmembrane region" description="Helical" evidence="8">
    <location>
        <begin position="12"/>
        <end position="32"/>
    </location>
</feature>
<feature type="transmembrane region" description="Helical" evidence="8">
    <location>
        <begin position="458"/>
        <end position="476"/>
    </location>
</feature>
<dbReference type="GO" id="GO:0005886">
    <property type="term" value="C:plasma membrane"/>
    <property type="evidence" value="ECO:0007669"/>
    <property type="project" value="UniProtKB-SubCell"/>
</dbReference>
<feature type="transmembrane region" description="Helical" evidence="8">
    <location>
        <begin position="428"/>
        <end position="446"/>
    </location>
</feature>
<dbReference type="AlphaFoldDB" id="A0A5P0ZHK2"/>
<gene>
    <name evidence="9" type="ORF">FHL02_05500</name>
</gene>
<name>A0A5P0ZHK2_9LACO</name>
<organism evidence="9 10">
    <name type="scientific">Companilactobacillus mishanensis</name>
    <dbReference type="NCBI Taxonomy" id="2486008"/>
    <lineage>
        <taxon>Bacteria</taxon>
        <taxon>Bacillati</taxon>
        <taxon>Bacillota</taxon>
        <taxon>Bacilli</taxon>
        <taxon>Lactobacillales</taxon>
        <taxon>Lactobacillaceae</taxon>
        <taxon>Companilactobacillus</taxon>
    </lineage>
</organism>
<keyword evidence="7 8" id="KW-0472">Membrane</keyword>
<keyword evidence="6 8" id="KW-1133">Transmembrane helix</keyword>
<evidence type="ECO:0000256" key="8">
    <source>
        <dbReference type="SAM" id="Phobius"/>
    </source>
</evidence>
<dbReference type="OrthoDB" id="2787520at2"/>
<dbReference type="GO" id="GO:0009103">
    <property type="term" value="P:lipopolysaccharide biosynthetic process"/>
    <property type="evidence" value="ECO:0007669"/>
    <property type="project" value="UniProtKB-ARBA"/>
</dbReference>
<dbReference type="GO" id="GO:0016763">
    <property type="term" value="F:pentosyltransferase activity"/>
    <property type="evidence" value="ECO:0007669"/>
    <property type="project" value="TreeGrafter"/>
</dbReference>
<dbReference type="Proteomes" id="UP000380386">
    <property type="component" value="Unassembled WGS sequence"/>
</dbReference>
<dbReference type="PANTHER" id="PTHR33908">
    <property type="entry name" value="MANNOSYLTRANSFERASE YKCB-RELATED"/>
    <property type="match status" value="1"/>
</dbReference>
<keyword evidence="4" id="KW-0808">Transferase</keyword>
<dbReference type="InterPro" id="IPR050297">
    <property type="entry name" value="LipidA_mod_glycosyltrf_83"/>
</dbReference>
<evidence type="ECO:0000256" key="5">
    <source>
        <dbReference type="ARBA" id="ARBA00022692"/>
    </source>
</evidence>
<sequence length="487" mass="55691">MINKFQKIISYIILVCVALFTSVVFIQMLINLARNYMPFEPGRYVLVLCLGLVFVLIAGFILYKLKDDNKTMNLIILLALLAIFAVVAILWINFVPNTQLSDFGNFWNRAPDALKGGKIYAFDNDYFAKWAYQTGFLVYVMTVVKIFGYHVAAIQYLNVVYQVLILLLTYKLVIKIFDNIKMARLSVLLLMINLDWFALNTQADNQYIGSLLFLTTFYLILKDKYWSYALAGLALAVGCIVRPIGPVIIAGIVVFAVFYMWLNNNKFNWNAIWKVLIVLAIYFVVFGGAGLLIKSSGLNQYGLSNRDSEWKFVTGLDYTSKGVYDQNMVNKFDLRESRDKMSKKEHKVIHQNIKTINENHGWVNLFWHKLSLLWAERSTGIDFTGVEVNHSAKTVDIVRYAGYVGSILIIIFSWIGSLRILKIDYNKGIFLLLLPLMAFVIVQLLIEVQGRYRIEFIPVLAVLAGTGLYTIINWISTKWSGRHGRSV</sequence>
<feature type="transmembrane region" description="Helical" evidence="8">
    <location>
        <begin position="233"/>
        <end position="259"/>
    </location>
</feature>
<evidence type="ECO:0000256" key="4">
    <source>
        <dbReference type="ARBA" id="ARBA00022679"/>
    </source>
</evidence>
<feature type="transmembrane region" description="Helical" evidence="8">
    <location>
        <begin position="271"/>
        <end position="293"/>
    </location>
</feature>
<reference evidence="9 10" key="1">
    <citation type="journal article" date="2019" name="Syst. Appl. Microbiol.">
        <title>Polyphasic characterization of two novel Lactobacillus spp. isolated from blown salami packages: Description of Lactobacillus halodurans sp. nov. and Lactobacillus salsicarnum sp. nov.</title>
        <authorList>
            <person name="Schuster J.A."/>
            <person name="Klingl A."/>
            <person name="Vogel R.F."/>
            <person name="Ehrmann M.A."/>
        </authorList>
    </citation>
    <scope>NUCLEOTIDE SEQUENCE [LARGE SCALE GENOMIC DNA]</scope>
    <source>
        <strain evidence="9 10">TMW 1.2118</strain>
    </source>
</reference>
<keyword evidence="2" id="KW-1003">Cell membrane</keyword>
<feature type="transmembrane region" description="Helical" evidence="8">
    <location>
        <begin position="397"/>
        <end position="416"/>
    </location>
</feature>
<evidence type="ECO:0000256" key="3">
    <source>
        <dbReference type="ARBA" id="ARBA00022676"/>
    </source>
</evidence>
<keyword evidence="3" id="KW-0328">Glycosyltransferase</keyword>
<keyword evidence="5 8" id="KW-0812">Transmembrane</keyword>
<accession>A0A5P0ZHK2</accession>